<dbReference type="AlphaFoldDB" id="A0A344U7C1"/>
<name>A0A344U7C1_9ACTN</name>
<keyword evidence="3" id="KW-1185">Reference proteome</keyword>
<protein>
    <submittedName>
        <fullName evidence="2">Uncharacterized protein</fullName>
    </submittedName>
</protein>
<evidence type="ECO:0000256" key="1">
    <source>
        <dbReference type="SAM" id="MobiDB-lite"/>
    </source>
</evidence>
<feature type="region of interest" description="Disordered" evidence="1">
    <location>
        <begin position="1"/>
        <end position="20"/>
    </location>
</feature>
<proteinExistence type="predicted"/>
<dbReference type="Proteomes" id="UP000252004">
    <property type="component" value="Chromosome"/>
</dbReference>
<organism evidence="2 3">
    <name type="scientific">Streptomyces globosus</name>
    <dbReference type="NCBI Taxonomy" id="68209"/>
    <lineage>
        <taxon>Bacteria</taxon>
        <taxon>Bacillati</taxon>
        <taxon>Actinomycetota</taxon>
        <taxon>Actinomycetes</taxon>
        <taxon>Kitasatosporales</taxon>
        <taxon>Streptomycetaceae</taxon>
        <taxon>Streptomyces</taxon>
    </lineage>
</organism>
<gene>
    <name evidence="2" type="ORF">C0216_28185</name>
</gene>
<evidence type="ECO:0000313" key="2">
    <source>
        <dbReference type="EMBL" id="AXE26792.1"/>
    </source>
</evidence>
<feature type="compositionally biased region" description="Basic and acidic residues" evidence="1">
    <location>
        <begin position="1"/>
        <end position="14"/>
    </location>
</feature>
<sequence>MGFKDRLTGTRHPDGGVPPEPAAEVRAALLALGGQGAPYTVRTALPGEAADLVAEWRVREPAWHGFFLRHQLERQVQIRMRIDPDGHEVRSTDRQWEVSWVGGTPRLTASGEYSRGQVTTVSKQWTIGRGKGGRTEAAETFRFATSDLKEPLQKVVLGAGWTWRGVLFGRL</sequence>
<dbReference type="KEGG" id="sgz:C0216_28185"/>
<evidence type="ECO:0000313" key="3">
    <source>
        <dbReference type="Proteomes" id="UP000252004"/>
    </source>
</evidence>
<dbReference type="EMBL" id="CP030862">
    <property type="protein sequence ID" value="AXE26792.1"/>
    <property type="molecule type" value="Genomic_DNA"/>
</dbReference>
<dbReference type="RefSeq" id="WP_114057965.1">
    <property type="nucleotide sequence ID" value="NZ_CP030862.1"/>
</dbReference>
<dbReference type="OrthoDB" id="4299760at2"/>
<reference evidence="2 3" key="1">
    <citation type="submission" date="2018-01" db="EMBL/GenBank/DDBJ databases">
        <title>Draft genome Sequence of streptomyces globosus LZH-48.</title>
        <authorList>
            <person name="Ran K."/>
            <person name="Li Z."/>
            <person name="Wei S."/>
            <person name="Dong R."/>
        </authorList>
    </citation>
    <scope>NUCLEOTIDE SEQUENCE [LARGE SCALE GENOMIC DNA]</scope>
    <source>
        <strain evidence="2 3">LZH-48</strain>
    </source>
</reference>
<accession>A0A344U7C1</accession>